<reference evidence="1" key="1">
    <citation type="journal article" date="2005" name="Proc. Natl. Acad. Sci. U.S.A.">
        <title>The psychrophilic lifestyle as revealed by the genome sequence of Colwellia psychrerythraea 34H through genomic and proteomic analyses.</title>
        <authorList>
            <person name="Methe B.A."/>
            <person name="Nelson K.E."/>
            <person name="Deming J.W."/>
            <person name="Momen B."/>
            <person name="Melamud E."/>
            <person name="Zhang X."/>
            <person name="Moult J."/>
            <person name="Madupu R."/>
            <person name="Nelson W.C."/>
            <person name="Dodson R.J."/>
            <person name="Brinkac L.M."/>
            <person name="Daugherty S.C."/>
            <person name="Durkin A.S."/>
            <person name="DeBoy R.T."/>
            <person name="Kolonay J.F."/>
            <person name="Sullivan S.A."/>
            <person name="Zhou L."/>
            <person name="Davidsen T.M."/>
            <person name="Wu M."/>
            <person name="Huston A.L."/>
            <person name="Lewis M."/>
            <person name="Weaver B."/>
            <person name="Weidman J.F."/>
            <person name="Khouri H."/>
            <person name="Utterback T.R."/>
            <person name="Feldblyum T.V."/>
            <person name="Fraser C.M."/>
        </authorList>
    </citation>
    <scope>NUCLEOTIDE SEQUENCE [LARGE SCALE GENOMIC DNA]</scope>
    <source>
        <strain evidence="1">34H</strain>
    </source>
</reference>
<dbReference type="KEGG" id="cps:CPS_3378"/>
<dbReference type="STRING" id="167879.CPS_3378"/>
<dbReference type="Proteomes" id="UP000000547">
    <property type="component" value="Chromosome"/>
</dbReference>
<protein>
    <submittedName>
        <fullName evidence="1">Uncharacterized protein</fullName>
    </submittedName>
</protein>
<gene>
    <name evidence="1" type="ordered locus">CPS_3378</name>
</gene>
<sequence>MWRKDDKCSVNTAAVVASVIEAVIPALSWRESMGLEFSR</sequence>
<dbReference type="AlphaFoldDB" id="Q47YR6"/>
<organism evidence="1 2">
    <name type="scientific">Colwellia psychrerythraea (strain 34H / ATCC BAA-681)</name>
    <name type="common">Vibrio psychroerythus</name>
    <dbReference type="NCBI Taxonomy" id="167879"/>
    <lineage>
        <taxon>Bacteria</taxon>
        <taxon>Pseudomonadati</taxon>
        <taxon>Pseudomonadota</taxon>
        <taxon>Gammaproteobacteria</taxon>
        <taxon>Alteromonadales</taxon>
        <taxon>Colwelliaceae</taxon>
        <taxon>Colwellia</taxon>
    </lineage>
</organism>
<proteinExistence type="predicted"/>
<dbReference type="EMBL" id="CP000083">
    <property type="protein sequence ID" value="AAZ28436.1"/>
    <property type="molecule type" value="Genomic_DNA"/>
</dbReference>
<evidence type="ECO:0000313" key="1">
    <source>
        <dbReference type="EMBL" id="AAZ28436.1"/>
    </source>
</evidence>
<dbReference type="HOGENOM" id="CLU_3307987_0_0_6"/>
<name>Q47YR6_COLP3</name>
<accession>Q47YR6</accession>
<evidence type="ECO:0000313" key="2">
    <source>
        <dbReference type="Proteomes" id="UP000000547"/>
    </source>
</evidence>